<proteinExistence type="predicted"/>
<dbReference type="GO" id="GO:0003723">
    <property type="term" value="F:RNA binding"/>
    <property type="evidence" value="ECO:0007669"/>
    <property type="project" value="UniProtKB-UniRule"/>
</dbReference>
<feature type="non-terminal residue" evidence="6">
    <location>
        <position position="1"/>
    </location>
</feature>
<accession>A0A371HF77</accession>
<evidence type="ECO:0000256" key="3">
    <source>
        <dbReference type="PROSITE-ProRule" id="PRU00266"/>
    </source>
</evidence>
<dbReference type="Proteomes" id="UP000257109">
    <property type="component" value="Unassembled WGS sequence"/>
</dbReference>
<dbReference type="EMBL" id="QJKJ01002766">
    <property type="protein sequence ID" value="RDY01440.1"/>
    <property type="molecule type" value="Genomic_DNA"/>
</dbReference>
<dbReference type="AlphaFoldDB" id="A0A371HF77"/>
<dbReference type="PANTHER" id="PTHR46031">
    <property type="match status" value="1"/>
</dbReference>
<evidence type="ECO:0000259" key="5">
    <source>
        <dbReference type="PROSITE" id="PS50137"/>
    </source>
</evidence>
<dbReference type="STRING" id="157652.A0A371HF77"/>
<comment type="caution">
    <text evidence="6">The sequence shown here is derived from an EMBL/GenBank/DDBJ whole genome shotgun (WGS) entry which is preliminary data.</text>
</comment>
<dbReference type="SUPFAM" id="SSF54768">
    <property type="entry name" value="dsRNA-binding domain-like"/>
    <property type="match status" value="1"/>
</dbReference>
<gene>
    <name evidence="6" type="primary">DBR4</name>
    <name evidence="6" type="ORF">CR513_15234</name>
</gene>
<feature type="region of interest" description="Disordered" evidence="4">
    <location>
        <begin position="98"/>
        <end position="151"/>
    </location>
</feature>
<keyword evidence="1" id="KW-0677">Repeat</keyword>
<evidence type="ECO:0000256" key="4">
    <source>
        <dbReference type="SAM" id="MobiDB-lite"/>
    </source>
</evidence>
<reference evidence="6" key="1">
    <citation type="submission" date="2018-05" db="EMBL/GenBank/DDBJ databases">
        <title>Draft genome of Mucuna pruriens seed.</title>
        <authorList>
            <person name="Nnadi N.E."/>
            <person name="Vos R."/>
            <person name="Hasami M.H."/>
            <person name="Devisetty U.K."/>
            <person name="Aguiy J.C."/>
        </authorList>
    </citation>
    <scope>NUCLEOTIDE SEQUENCE [LARGE SCALE GENOMIC DNA]</scope>
    <source>
        <strain evidence="6">JCA_2017</strain>
    </source>
</reference>
<dbReference type="SMART" id="SM00358">
    <property type="entry name" value="DSRM"/>
    <property type="match status" value="1"/>
</dbReference>
<dbReference type="Gene3D" id="3.30.160.20">
    <property type="match status" value="1"/>
</dbReference>
<organism evidence="6 7">
    <name type="scientific">Mucuna pruriens</name>
    <name type="common">Velvet bean</name>
    <name type="synonym">Dolichos pruriens</name>
    <dbReference type="NCBI Taxonomy" id="157652"/>
    <lineage>
        <taxon>Eukaryota</taxon>
        <taxon>Viridiplantae</taxon>
        <taxon>Streptophyta</taxon>
        <taxon>Embryophyta</taxon>
        <taxon>Tracheophyta</taxon>
        <taxon>Spermatophyta</taxon>
        <taxon>Magnoliopsida</taxon>
        <taxon>eudicotyledons</taxon>
        <taxon>Gunneridae</taxon>
        <taxon>Pentapetalae</taxon>
        <taxon>rosids</taxon>
        <taxon>fabids</taxon>
        <taxon>Fabales</taxon>
        <taxon>Fabaceae</taxon>
        <taxon>Papilionoideae</taxon>
        <taxon>50 kb inversion clade</taxon>
        <taxon>NPAAA clade</taxon>
        <taxon>indigoferoid/millettioid clade</taxon>
        <taxon>Phaseoleae</taxon>
        <taxon>Mucuna</taxon>
    </lineage>
</organism>
<keyword evidence="2 3" id="KW-0694">RNA-binding</keyword>
<dbReference type="Pfam" id="PF00035">
    <property type="entry name" value="dsrm"/>
    <property type="match status" value="1"/>
</dbReference>
<sequence>MLSSGASYGHAGLYKNLLQELAQKEGFRLPIYSTDKSGEAHMPIFVSQVEVEGELFTGQEAKSKKQAEMSAAKVAYMALKEGKGKSDQRSLFPLSVHQGQTHEFSSDGSEANVITGLQHHANPKSPVSPGLVNQNQPNKDKGEFSKSKETR</sequence>
<feature type="compositionally biased region" description="Polar residues" evidence="4">
    <location>
        <begin position="98"/>
        <end position="109"/>
    </location>
</feature>
<dbReference type="PANTHER" id="PTHR46031:SF16">
    <property type="entry name" value="DOUBLE-STRANDED RNA-BINDING PROTEIN 4"/>
    <property type="match status" value="1"/>
</dbReference>
<evidence type="ECO:0000256" key="1">
    <source>
        <dbReference type="ARBA" id="ARBA00022737"/>
    </source>
</evidence>
<evidence type="ECO:0000313" key="7">
    <source>
        <dbReference type="Proteomes" id="UP000257109"/>
    </source>
</evidence>
<dbReference type="InterPro" id="IPR014720">
    <property type="entry name" value="dsRBD_dom"/>
</dbReference>
<feature type="domain" description="DRBM" evidence="5">
    <location>
        <begin position="13"/>
        <end position="81"/>
    </location>
</feature>
<dbReference type="OrthoDB" id="5988181at2759"/>
<protein>
    <submittedName>
        <fullName evidence="6">Double-stranded RNA-binding protein 4</fullName>
    </submittedName>
</protein>
<name>A0A371HF77_MUCPR</name>
<keyword evidence="7" id="KW-1185">Reference proteome</keyword>
<evidence type="ECO:0000256" key="2">
    <source>
        <dbReference type="ARBA" id="ARBA00022884"/>
    </source>
</evidence>
<feature type="compositionally biased region" description="Basic and acidic residues" evidence="4">
    <location>
        <begin position="138"/>
        <end position="151"/>
    </location>
</feature>
<evidence type="ECO:0000313" key="6">
    <source>
        <dbReference type="EMBL" id="RDY01440.1"/>
    </source>
</evidence>
<dbReference type="PROSITE" id="PS50137">
    <property type="entry name" value="DS_RBD"/>
    <property type="match status" value="1"/>
</dbReference>